<keyword evidence="2" id="KW-1185">Reference proteome</keyword>
<accession>A0A7E4VI71</accession>
<organism evidence="2 3">
    <name type="scientific">Panagrellus redivivus</name>
    <name type="common">Microworm</name>
    <dbReference type="NCBI Taxonomy" id="6233"/>
    <lineage>
        <taxon>Eukaryota</taxon>
        <taxon>Metazoa</taxon>
        <taxon>Ecdysozoa</taxon>
        <taxon>Nematoda</taxon>
        <taxon>Chromadorea</taxon>
        <taxon>Rhabditida</taxon>
        <taxon>Tylenchina</taxon>
        <taxon>Panagrolaimomorpha</taxon>
        <taxon>Panagrolaimoidea</taxon>
        <taxon>Panagrolaimidae</taxon>
        <taxon>Panagrellus</taxon>
    </lineage>
</organism>
<proteinExistence type="predicted"/>
<dbReference type="Proteomes" id="UP000492821">
    <property type="component" value="Unassembled WGS sequence"/>
</dbReference>
<keyword evidence="1" id="KW-0732">Signal</keyword>
<feature type="chain" id="PRO_5028856131" evidence="1">
    <location>
        <begin position="22"/>
        <end position="76"/>
    </location>
</feature>
<evidence type="ECO:0000256" key="1">
    <source>
        <dbReference type="SAM" id="SignalP"/>
    </source>
</evidence>
<reference evidence="3" key="2">
    <citation type="submission" date="2020-10" db="UniProtKB">
        <authorList>
            <consortium name="WormBaseParasite"/>
        </authorList>
    </citation>
    <scope>IDENTIFICATION</scope>
</reference>
<protein>
    <submittedName>
        <fullName evidence="3">Secreted protein</fullName>
    </submittedName>
</protein>
<feature type="signal peptide" evidence="1">
    <location>
        <begin position="1"/>
        <end position="21"/>
    </location>
</feature>
<reference evidence="2" key="1">
    <citation type="journal article" date="2013" name="Genetics">
        <title>The draft genome and transcriptome of Panagrellus redivivus are shaped by the harsh demands of a free-living lifestyle.</title>
        <authorList>
            <person name="Srinivasan J."/>
            <person name="Dillman A.R."/>
            <person name="Macchietto M.G."/>
            <person name="Heikkinen L."/>
            <person name="Lakso M."/>
            <person name="Fracchia K.M."/>
            <person name="Antoshechkin I."/>
            <person name="Mortazavi A."/>
            <person name="Wong G."/>
            <person name="Sternberg P.W."/>
        </authorList>
    </citation>
    <scope>NUCLEOTIDE SEQUENCE [LARGE SCALE GENOMIC DNA]</scope>
    <source>
        <strain evidence="2">MT8872</strain>
    </source>
</reference>
<sequence length="76" mass="8709">MSPLMCTVHANLLCIVPILECVRLDRTTQMLTGMLLWVGSTCMCNIRCEQEGLPDSEREDVSFEVGIMRPRKRRPK</sequence>
<dbReference type="AlphaFoldDB" id="A0A7E4VI71"/>
<name>A0A7E4VI71_PANRE</name>
<dbReference type="WBParaSite" id="Pan_g21226.t1">
    <property type="protein sequence ID" value="Pan_g21226.t1"/>
    <property type="gene ID" value="Pan_g21226"/>
</dbReference>
<evidence type="ECO:0000313" key="3">
    <source>
        <dbReference type="WBParaSite" id="Pan_g21226.t1"/>
    </source>
</evidence>
<evidence type="ECO:0000313" key="2">
    <source>
        <dbReference type="Proteomes" id="UP000492821"/>
    </source>
</evidence>